<name>A0ACB9BXQ1_9ASTR</name>
<reference evidence="1 2" key="2">
    <citation type="journal article" date="2022" name="Mol. Ecol. Resour.">
        <title>The genomes of chicory, endive, great burdock and yacon provide insights into Asteraceae paleo-polyploidization history and plant inulin production.</title>
        <authorList>
            <person name="Fan W."/>
            <person name="Wang S."/>
            <person name="Wang H."/>
            <person name="Wang A."/>
            <person name="Jiang F."/>
            <person name="Liu H."/>
            <person name="Zhao H."/>
            <person name="Xu D."/>
            <person name="Zhang Y."/>
        </authorList>
    </citation>
    <scope>NUCLEOTIDE SEQUENCE [LARGE SCALE GENOMIC DNA]</scope>
    <source>
        <strain evidence="2">cv. Yunnan</strain>
        <tissue evidence="1">Leaves</tissue>
    </source>
</reference>
<dbReference type="Proteomes" id="UP001056120">
    <property type="component" value="Linkage Group LG22"/>
</dbReference>
<sequence length="246" mass="27358">MESNPPKPAKHNRDFLIHLEAYLAKRDGVDKLLKISRYATKIILSSDTIPTAHPLHRRLKTFESSVGLSRKAFRLGKFIQDINSFRSAKLHSKQDIILAIIAYGGEGLYYFVEQFVWLAKSGLIDSKHSRNLQRVSAWAELIGCVGSISLKVRDLRGILKDEACLVSSIEITVTRGESADTQEEKLKKLREKKLMKKLSLVQDAADGLMAVADIRDGKGRLSGPLLMASAGMLSAVISTHKNWLSC</sequence>
<organism evidence="1 2">
    <name type="scientific">Smallanthus sonchifolius</name>
    <dbReference type="NCBI Taxonomy" id="185202"/>
    <lineage>
        <taxon>Eukaryota</taxon>
        <taxon>Viridiplantae</taxon>
        <taxon>Streptophyta</taxon>
        <taxon>Embryophyta</taxon>
        <taxon>Tracheophyta</taxon>
        <taxon>Spermatophyta</taxon>
        <taxon>Magnoliopsida</taxon>
        <taxon>eudicotyledons</taxon>
        <taxon>Gunneridae</taxon>
        <taxon>Pentapetalae</taxon>
        <taxon>asterids</taxon>
        <taxon>campanulids</taxon>
        <taxon>Asterales</taxon>
        <taxon>Asteraceae</taxon>
        <taxon>Asteroideae</taxon>
        <taxon>Heliantheae alliance</taxon>
        <taxon>Millerieae</taxon>
        <taxon>Smallanthus</taxon>
    </lineage>
</organism>
<evidence type="ECO:0000313" key="2">
    <source>
        <dbReference type="Proteomes" id="UP001056120"/>
    </source>
</evidence>
<gene>
    <name evidence="1" type="ORF">L1987_66532</name>
</gene>
<evidence type="ECO:0000313" key="1">
    <source>
        <dbReference type="EMBL" id="KAI3726728.1"/>
    </source>
</evidence>
<dbReference type="EMBL" id="CM042039">
    <property type="protein sequence ID" value="KAI3726728.1"/>
    <property type="molecule type" value="Genomic_DNA"/>
</dbReference>
<keyword evidence="2" id="KW-1185">Reference proteome</keyword>
<accession>A0ACB9BXQ1</accession>
<comment type="caution">
    <text evidence="1">The sequence shown here is derived from an EMBL/GenBank/DDBJ whole genome shotgun (WGS) entry which is preliminary data.</text>
</comment>
<reference evidence="2" key="1">
    <citation type="journal article" date="2022" name="Mol. Ecol. Resour.">
        <title>The genomes of chicory, endive, great burdock and yacon provide insights into Asteraceae palaeo-polyploidization history and plant inulin production.</title>
        <authorList>
            <person name="Fan W."/>
            <person name="Wang S."/>
            <person name="Wang H."/>
            <person name="Wang A."/>
            <person name="Jiang F."/>
            <person name="Liu H."/>
            <person name="Zhao H."/>
            <person name="Xu D."/>
            <person name="Zhang Y."/>
        </authorList>
    </citation>
    <scope>NUCLEOTIDE SEQUENCE [LARGE SCALE GENOMIC DNA]</scope>
    <source>
        <strain evidence="2">cv. Yunnan</strain>
    </source>
</reference>
<protein>
    <submittedName>
        <fullName evidence="1">Uncharacterized protein</fullName>
    </submittedName>
</protein>
<proteinExistence type="predicted"/>